<protein>
    <submittedName>
        <fullName evidence="2">Uncharacterized protein</fullName>
    </submittedName>
</protein>
<evidence type="ECO:0000313" key="2">
    <source>
        <dbReference type="EMBL" id="KAK8955965.1"/>
    </source>
</evidence>
<evidence type="ECO:0000313" key="3">
    <source>
        <dbReference type="Proteomes" id="UP001412067"/>
    </source>
</evidence>
<organism evidence="2 3">
    <name type="scientific">Platanthera guangdongensis</name>
    <dbReference type="NCBI Taxonomy" id="2320717"/>
    <lineage>
        <taxon>Eukaryota</taxon>
        <taxon>Viridiplantae</taxon>
        <taxon>Streptophyta</taxon>
        <taxon>Embryophyta</taxon>
        <taxon>Tracheophyta</taxon>
        <taxon>Spermatophyta</taxon>
        <taxon>Magnoliopsida</taxon>
        <taxon>Liliopsida</taxon>
        <taxon>Asparagales</taxon>
        <taxon>Orchidaceae</taxon>
        <taxon>Orchidoideae</taxon>
        <taxon>Orchideae</taxon>
        <taxon>Orchidinae</taxon>
        <taxon>Platanthera</taxon>
    </lineage>
</organism>
<feature type="region of interest" description="Disordered" evidence="1">
    <location>
        <begin position="1"/>
        <end position="38"/>
    </location>
</feature>
<gene>
    <name evidence="2" type="ORF">KSP40_PGU014840</name>
</gene>
<name>A0ABR2M1I6_9ASPA</name>
<feature type="region of interest" description="Disordered" evidence="1">
    <location>
        <begin position="157"/>
        <end position="187"/>
    </location>
</feature>
<comment type="caution">
    <text evidence="2">The sequence shown here is derived from an EMBL/GenBank/DDBJ whole genome shotgun (WGS) entry which is preliminary data.</text>
</comment>
<feature type="compositionally biased region" description="Basic and acidic residues" evidence="1">
    <location>
        <begin position="157"/>
        <end position="170"/>
    </location>
</feature>
<reference evidence="2 3" key="1">
    <citation type="journal article" date="2022" name="Nat. Plants">
        <title>Genomes of leafy and leafless Platanthera orchids illuminate the evolution of mycoheterotrophy.</title>
        <authorList>
            <person name="Li M.H."/>
            <person name="Liu K.W."/>
            <person name="Li Z."/>
            <person name="Lu H.C."/>
            <person name="Ye Q.L."/>
            <person name="Zhang D."/>
            <person name="Wang J.Y."/>
            <person name="Li Y.F."/>
            <person name="Zhong Z.M."/>
            <person name="Liu X."/>
            <person name="Yu X."/>
            <person name="Liu D.K."/>
            <person name="Tu X.D."/>
            <person name="Liu B."/>
            <person name="Hao Y."/>
            <person name="Liao X.Y."/>
            <person name="Jiang Y.T."/>
            <person name="Sun W.H."/>
            <person name="Chen J."/>
            <person name="Chen Y.Q."/>
            <person name="Ai Y."/>
            <person name="Zhai J.W."/>
            <person name="Wu S.S."/>
            <person name="Zhou Z."/>
            <person name="Hsiao Y.Y."/>
            <person name="Wu W.L."/>
            <person name="Chen Y.Y."/>
            <person name="Lin Y.F."/>
            <person name="Hsu J.L."/>
            <person name="Li C.Y."/>
            <person name="Wang Z.W."/>
            <person name="Zhao X."/>
            <person name="Zhong W.Y."/>
            <person name="Ma X.K."/>
            <person name="Ma L."/>
            <person name="Huang J."/>
            <person name="Chen G.Z."/>
            <person name="Huang M.Z."/>
            <person name="Huang L."/>
            <person name="Peng D.H."/>
            <person name="Luo Y.B."/>
            <person name="Zou S.Q."/>
            <person name="Chen S.P."/>
            <person name="Lan S."/>
            <person name="Tsai W.C."/>
            <person name="Van de Peer Y."/>
            <person name="Liu Z.J."/>
        </authorList>
    </citation>
    <scope>NUCLEOTIDE SEQUENCE [LARGE SCALE GENOMIC DNA]</scope>
    <source>
        <strain evidence="2">Lor288</strain>
    </source>
</reference>
<keyword evidence="3" id="KW-1185">Reference proteome</keyword>
<accession>A0ABR2M1I6</accession>
<evidence type="ECO:0000256" key="1">
    <source>
        <dbReference type="SAM" id="MobiDB-lite"/>
    </source>
</evidence>
<dbReference type="EMBL" id="JBBWWR010000013">
    <property type="protein sequence ID" value="KAK8955965.1"/>
    <property type="molecule type" value="Genomic_DNA"/>
</dbReference>
<proteinExistence type="predicted"/>
<dbReference type="Proteomes" id="UP001412067">
    <property type="component" value="Unassembled WGS sequence"/>
</dbReference>
<sequence>MERKGKRIVATETSSYNSSTEEEEHHNPNLSSSAEESRRDINIQLAGFAGEEGDDLPSAKDVGQITEEIIDRISARMEEHASRLEDEDRHMLCLIMMMLLGLRDKVLEIPSAEGRNTKIERDQLMQEIMHDALFVGEKLKGEIQSDLPAHEVHDLVSSETEKEEYSHEKAYSSPHPENDTAQETRSMHRDARVEVVIHEYPDDHSYPISKLMCVL</sequence>